<dbReference type="Proteomes" id="UP000238261">
    <property type="component" value="Unassembled WGS sequence"/>
</dbReference>
<organism evidence="2 3">
    <name type="scientific">Xanthomonas hyacinthi</name>
    <dbReference type="NCBI Taxonomy" id="56455"/>
    <lineage>
        <taxon>Bacteria</taxon>
        <taxon>Pseudomonadati</taxon>
        <taxon>Pseudomonadota</taxon>
        <taxon>Gammaproteobacteria</taxon>
        <taxon>Lysobacterales</taxon>
        <taxon>Lysobacteraceae</taxon>
        <taxon>Xanthomonas</taxon>
    </lineage>
</organism>
<dbReference type="EMBL" id="MDEG01000003">
    <property type="protein sequence ID" value="PPU98934.1"/>
    <property type="molecule type" value="Genomic_DNA"/>
</dbReference>
<dbReference type="Gene3D" id="3.40.190.10">
    <property type="entry name" value="Periplasmic binding protein-like II"/>
    <property type="match status" value="1"/>
</dbReference>
<dbReference type="SUPFAM" id="SSF53850">
    <property type="entry name" value="Periplasmic binding protein-like II"/>
    <property type="match status" value="1"/>
</dbReference>
<keyword evidence="3" id="KW-1185">Reference proteome</keyword>
<accession>A0A2S7F0I9</accession>
<dbReference type="RefSeq" id="WP_046978565.1">
    <property type="nucleotide sequence ID" value="NZ_CP043476.1"/>
</dbReference>
<feature type="chain" id="PRO_5015559379" description="Phosphate ABC transporter substrate-binding protein" evidence="1">
    <location>
        <begin position="22"/>
        <end position="136"/>
    </location>
</feature>
<keyword evidence="1" id="KW-0732">Signal</keyword>
<dbReference type="OrthoDB" id="5368544at2"/>
<evidence type="ECO:0000256" key="1">
    <source>
        <dbReference type="SAM" id="SignalP"/>
    </source>
</evidence>
<proteinExistence type="predicted"/>
<feature type="signal peptide" evidence="1">
    <location>
        <begin position="1"/>
        <end position="21"/>
    </location>
</feature>
<evidence type="ECO:0000313" key="2">
    <source>
        <dbReference type="EMBL" id="PPU98934.1"/>
    </source>
</evidence>
<name>A0A2S7F0I9_9XANT</name>
<evidence type="ECO:0000313" key="3">
    <source>
        <dbReference type="Proteomes" id="UP000238261"/>
    </source>
</evidence>
<dbReference type="AlphaFoldDB" id="A0A2S7F0I9"/>
<protein>
    <recommendedName>
        <fullName evidence="4">Phosphate ABC transporter substrate-binding protein</fullName>
    </recommendedName>
</protein>
<gene>
    <name evidence="2" type="ORF">XhyaCFBP1156_06050</name>
</gene>
<evidence type="ECO:0008006" key="4">
    <source>
        <dbReference type="Google" id="ProtNLM"/>
    </source>
</evidence>
<sequence length="136" mass="14018">MKKIHIAVAGLALLAPLSAVAGAIVAAKDSPVTIANVDEAKKVFLGRQASSGGKTLLLHYQKNPAVRGEFETKVLGKTGADLAGYWSKLIFTGKATAPTEVADDAAVKAKLKGNPAAVGYISDAAVDDSVKVLLKY</sequence>
<comment type="caution">
    <text evidence="2">The sequence shown here is derived from an EMBL/GenBank/DDBJ whole genome shotgun (WGS) entry which is preliminary data.</text>
</comment>
<reference evidence="3" key="1">
    <citation type="submission" date="2016-08" db="EMBL/GenBank/DDBJ databases">
        <authorList>
            <person name="Merda D."/>
            <person name="Briand M."/>
            <person name="Taghouti G."/>
            <person name="Carrere S."/>
            <person name="Gouzy J."/>
            <person name="Portier P."/>
            <person name="Jacques M.-A."/>
            <person name="Fischer-Le Saux M."/>
        </authorList>
    </citation>
    <scope>NUCLEOTIDE SEQUENCE [LARGE SCALE GENOMIC DNA]</scope>
    <source>
        <strain evidence="3">CFBP1156</strain>
    </source>
</reference>